<reference evidence="2 3" key="1">
    <citation type="journal article" date="2007" name="Proc. Natl. Acad. Sci. U.S.A.">
        <title>Characterization of a marine gammaproteobacterium capable of aerobic anoxygenic photosynthesis.</title>
        <authorList>
            <person name="Fuchs B.M."/>
            <person name="Spring S."/>
            <person name="Teeling H."/>
            <person name="Quast C."/>
            <person name="Wulf J."/>
            <person name="Schattenhofer M."/>
            <person name="Yan S."/>
            <person name="Ferriera S."/>
            <person name="Johnson J."/>
            <person name="Glockner F.O."/>
            <person name="Amann R."/>
        </authorList>
    </citation>
    <scope>NUCLEOTIDE SEQUENCE [LARGE SCALE GENOMIC DNA]</scope>
    <source>
        <strain evidence="2">KT71</strain>
    </source>
</reference>
<organism evidence="2 3">
    <name type="scientific">Congregibacter litoralis KT71</name>
    <dbReference type="NCBI Taxonomy" id="314285"/>
    <lineage>
        <taxon>Bacteria</taxon>
        <taxon>Pseudomonadati</taxon>
        <taxon>Pseudomonadota</taxon>
        <taxon>Gammaproteobacteria</taxon>
        <taxon>Cellvibrionales</taxon>
        <taxon>Halieaceae</taxon>
        <taxon>Congregibacter</taxon>
    </lineage>
</organism>
<dbReference type="eggNOG" id="COG3153">
    <property type="taxonomic scope" value="Bacteria"/>
</dbReference>
<accession>A4A331</accession>
<dbReference type="CDD" id="cd04301">
    <property type="entry name" value="NAT_SF"/>
    <property type="match status" value="1"/>
</dbReference>
<keyword evidence="2" id="KW-0808">Transferase</keyword>
<evidence type="ECO:0000259" key="1">
    <source>
        <dbReference type="PROSITE" id="PS51186"/>
    </source>
</evidence>
<protein>
    <submittedName>
        <fullName evidence="2">Putative acetyltransferase</fullName>
    </submittedName>
</protein>
<dbReference type="InterPro" id="IPR000182">
    <property type="entry name" value="GNAT_dom"/>
</dbReference>
<gene>
    <name evidence="2" type="ORF">KT71_15716</name>
</gene>
<dbReference type="Proteomes" id="UP000019205">
    <property type="component" value="Chromosome"/>
</dbReference>
<dbReference type="EMBL" id="AAOA02000001">
    <property type="protein sequence ID" value="EAQ99131.2"/>
    <property type="molecule type" value="Genomic_DNA"/>
</dbReference>
<proteinExistence type="predicted"/>
<keyword evidence="3" id="KW-1185">Reference proteome</keyword>
<dbReference type="STRING" id="314285.KT71_15716"/>
<evidence type="ECO:0000313" key="3">
    <source>
        <dbReference type="Proteomes" id="UP000019205"/>
    </source>
</evidence>
<dbReference type="InterPro" id="IPR016181">
    <property type="entry name" value="Acyl_CoA_acyltransferase"/>
</dbReference>
<evidence type="ECO:0000313" key="2">
    <source>
        <dbReference type="EMBL" id="EAQ99131.2"/>
    </source>
</evidence>
<dbReference type="Gene3D" id="3.40.630.30">
    <property type="match status" value="1"/>
</dbReference>
<name>A4A331_9GAMM</name>
<dbReference type="Pfam" id="PF13508">
    <property type="entry name" value="Acetyltransf_7"/>
    <property type="match status" value="1"/>
</dbReference>
<dbReference type="HOGENOM" id="CLU_081840_3_0_6"/>
<dbReference type="GO" id="GO:0016747">
    <property type="term" value="F:acyltransferase activity, transferring groups other than amino-acyl groups"/>
    <property type="evidence" value="ECO:0007669"/>
    <property type="project" value="InterPro"/>
</dbReference>
<dbReference type="SUPFAM" id="SSF55729">
    <property type="entry name" value="Acyl-CoA N-acyltransferases (Nat)"/>
    <property type="match status" value="1"/>
</dbReference>
<dbReference type="PROSITE" id="PS51186">
    <property type="entry name" value="GNAT"/>
    <property type="match status" value="1"/>
</dbReference>
<feature type="domain" description="N-acetyltransferase" evidence="1">
    <location>
        <begin position="1"/>
        <end position="148"/>
    </location>
</feature>
<comment type="caution">
    <text evidence="2">The sequence shown here is derived from an EMBL/GenBank/DDBJ whole genome shotgun (WGS) entry which is preliminary data.</text>
</comment>
<sequence length="178" mass="19292">MQFSTISQNDTDLIVQLYKDSFSEAEGPEEGAAIAKLVRSLLAEEELESIIGFVAADQQGLEAAIIFSPLSFAKGDAGFLLSPVAVRSKTQGQGIGSRLIRHGLEALKAQGHDIVFTYGDPAYYSRFGFVAVSHEKVVAPYPLSMPVGWLAVSLKGDDVTKLEGRLQCVRAFDNPDLW</sequence>
<reference evidence="2 3" key="2">
    <citation type="journal article" date="2009" name="PLoS ONE">
        <title>The photosynthetic apparatus and its regulation in the aerobic gammaproteobacterium Congregibacter litoralis gen. nov., sp. nov.</title>
        <authorList>
            <person name="Spring S."/>
            <person name="Lunsdorf H."/>
            <person name="Fuchs B.M."/>
            <person name="Tindall B.J."/>
        </authorList>
    </citation>
    <scope>NUCLEOTIDE SEQUENCE [LARGE SCALE GENOMIC DNA]</scope>
    <source>
        <strain evidence="2">KT71</strain>
    </source>
</reference>
<dbReference type="AlphaFoldDB" id="A4A331"/>